<keyword evidence="4 6" id="KW-1133">Transmembrane helix</keyword>
<dbReference type="GO" id="GO:0016020">
    <property type="term" value="C:membrane"/>
    <property type="evidence" value="ECO:0007669"/>
    <property type="project" value="UniProtKB-SubCell"/>
</dbReference>
<feature type="transmembrane region" description="Helical" evidence="6">
    <location>
        <begin position="20"/>
        <end position="52"/>
    </location>
</feature>
<evidence type="ECO:0000256" key="1">
    <source>
        <dbReference type="ARBA" id="ARBA00004141"/>
    </source>
</evidence>
<evidence type="ECO:0000256" key="2">
    <source>
        <dbReference type="ARBA" id="ARBA00009773"/>
    </source>
</evidence>
<feature type="non-terminal residue" evidence="7">
    <location>
        <position position="219"/>
    </location>
</feature>
<dbReference type="EMBL" id="UINC01081932">
    <property type="protein sequence ID" value="SVC26234.1"/>
    <property type="molecule type" value="Genomic_DNA"/>
</dbReference>
<evidence type="ECO:0000256" key="5">
    <source>
        <dbReference type="ARBA" id="ARBA00023136"/>
    </source>
</evidence>
<comment type="subcellular location">
    <subcellularLocation>
        <location evidence="1">Membrane</location>
        <topology evidence="1">Multi-pass membrane protein</topology>
    </subcellularLocation>
</comment>
<evidence type="ECO:0000256" key="6">
    <source>
        <dbReference type="SAM" id="Phobius"/>
    </source>
</evidence>
<name>A0A382KMZ5_9ZZZZ</name>
<proteinExistence type="inferred from homology"/>
<dbReference type="Pfam" id="PF01594">
    <property type="entry name" value="AI-2E_transport"/>
    <property type="match status" value="1"/>
</dbReference>
<evidence type="ECO:0000256" key="4">
    <source>
        <dbReference type="ARBA" id="ARBA00022989"/>
    </source>
</evidence>
<evidence type="ECO:0000256" key="3">
    <source>
        <dbReference type="ARBA" id="ARBA00022692"/>
    </source>
</evidence>
<evidence type="ECO:0008006" key="8">
    <source>
        <dbReference type="Google" id="ProtNLM"/>
    </source>
</evidence>
<keyword evidence="5 6" id="KW-0472">Membrane</keyword>
<accession>A0A382KMZ5</accession>
<dbReference type="InterPro" id="IPR002549">
    <property type="entry name" value="AI-2E-like"/>
</dbReference>
<protein>
    <recommendedName>
        <fullName evidence="8">AI-2E family transporter</fullName>
    </recommendedName>
</protein>
<reference evidence="7" key="1">
    <citation type="submission" date="2018-05" db="EMBL/GenBank/DDBJ databases">
        <authorList>
            <person name="Lanie J.A."/>
            <person name="Ng W.-L."/>
            <person name="Kazmierczak K.M."/>
            <person name="Andrzejewski T.M."/>
            <person name="Davidsen T.M."/>
            <person name="Wayne K.J."/>
            <person name="Tettelin H."/>
            <person name="Glass J.I."/>
            <person name="Rusch D."/>
            <person name="Podicherti R."/>
            <person name="Tsui H.-C.T."/>
            <person name="Winkler M.E."/>
        </authorList>
    </citation>
    <scope>NUCLEOTIDE SEQUENCE</scope>
</reference>
<evidence type="ECO:0000313" key="7">
    <source>
        <dbReference type="EMBL" id="SVC26234.1"/>
    </source>
</evidence>
<feature type="transmembrane region" description="Helical" evidence="6">
    <location>
        <begin position="72"/>
        <end position="93"/>
    </location>
</feature>
<dbReference type="AlphaFoldDB" id="A0A382KMZ5"/>
<sequence length="219" mass="25678">MFNFINAWYRRYFTDPQASLLVILLAFGLIIFLIMGKMLAPLLAALVIAYLLEGAVYKLQMKDITRFASVNIVYLLFLVFMAYILFGLMPLLYRQVSQFFQEVPEMIRNIQELLLRLPEQYPDLISEEYVWELNSNIRDSFSELGQSVLSFSLASMPAVITILVYLILVPLMIFFFLKDKKIVIEWLARFLPKERQLVDEVWVEMDAQIGNYVRGKFNE</sequence>
<comment type="similarity">
    <text evidence="2">Belongs to the autoinducer-2 exporter (AI-2E) (TC 2.A.86) family.</text>
</comment>
<keyword evidence="3 6" id="KW-0812">Transmembrane</keyword>
<feature type="transmembrane region" description="Helical" evidence="6">
    <location>
        <begin position="154"/>
        <end position="177"/>
    </location>
</feature>
<organism evidence="7">
    <name type="scientific">marine metagenome</name>
    <dbReference type="NCBI Taxonomy" id="408172"/>
    <lineage>
        <taxon>unclassified sequences</taxon>
        <taxon>metagenomes</taxon>
        <taxon>ecological metagenomes</taxon>
    </lineage>
</organism>
<gene>
    <name evidence="7" type="ORF">METZ01_LOCUS279088</name>
</gene>